<evidence type="ECO:0000256" key="7">
    <source>
        <dbReference type="ARBA" id="ARBA00023211"/>
    </source>
</evidence>
<proteinExistence type="inferred from homology"/>
<dbReference type="PANTHER" id="PTHR35529">
    <property type="entry name" value="MANGANESE EFFLUX PUMP MNTP-RELATED"/>
    <property type="match status" value="1"/>
</dbReference>
<feature type="transmembrane region" description="Helical" evidence="8">
    <location>
        <begin position="137"/>
        <end position="155"/>
    </location>
</feature>
<organism evidence="10 11">
    <name type="scientific">Clostridium fungisolvens</name>
    <dbReference type="NCBI Taxonomy" id="1604897"/>
    <lineage>
        <taxon>Bacteria</taxon>
        <taxon>Bacillati</taxon>
        <taxon>Bacillota</taxon>
        <taxon>Clostridia</taxon>
        <taxon>Eubacteriales</taxon>
        <taxon>Clostridiaceae</taxon>
        <taxon>Clostridium</taxon>
    </lineage>
</organism>
<evidence type="ECO:0000256" key="3">
    <source>
        <dbReference type="ARBA" id="ARBA00022692"/>
    </source>
</evidence>
<evidence type="ECO:0000256" key="5">
    <source>
        <dbReference type="ARBA" id="ARBA00023065"/>
    </source>
</evidence>
<dbReference type="Proteomes" id="UP000580568">
    <property type="component" value="Unassembled WGS sequence"/>
</dbReference>
<keyword evidence="11" id="KW-1185">Reference proteome</keyword>
<keyword evidence="7 8" id="KW-0464">Manganese</keyword>
<evidence type="ECO:0000256" key="6">
    <source>
        <dbReference type="ARBA" id="ARBA00023136"/>
    </source>
</evidence>
<comment type="similarity">
    <text evidence="8">Belongs to the MntP (TC 9.B.29) family.</text>
</comment>
<keyword evidence="4 8" id="KW-1133">Transmembrane helix</keyword>
<feature type="transmembrane region" description="Helical" evidence="8">
    <location>
        <begin position="72"/>
        <end position="90"/>
    </location>
</feature>
<dbReference type="RefSeq" id="WP_183278955.1">
    <property type="nucleotide sequence ID" value="NZ_BLZR01000001.1"/>
</dbReference>
<dbReference type="GO" id="GO:0005384">
    <property type="term" value="F:manganese ion transmembrane transporter activity"/>
    <property type="evidence" value="ECO:0007669"/>
    <property type="project" value="UniProtKB-UniRule"/>
</dbReference>
<evidence type="ECO:0000256" key="9">
    <source>
        <dbReference type="SAM" id="SignalP"/>
    </source>
</evidence>
<evidence type="ECO:0000256" key="8">
    <source>
        <dbReference type="HAMAP-Rule" id="MF_01521"/>
    </source>
</evidence>
<dbReference type="PANTHER" id="PTHR35529:SF1">
    <property type="entry name" value="MANGANESE EFFLUX PUMP MNTP-RELATED"/>
    <property type="match status" value="1"/>
</dbReference>
<dbReference type="Pfam" id="PF02659">
    <property type="entry name" value="Mntp"/>
    <property type="match status" value="1"/>
</dbReference>
<keyword evidence="1 8" id="KW-0813">Transport</keyword>
<dbReference type="InterPro" id="IPR022929">
    <property type="entry name" value="Put_MntP"/>
</dbReference>
<dbReference type="AlphaFoldDB" id="A0A6V8SQV8"/>
<comment type="caution">
    <text evidence="10">The sequence shown here is derived from an EMBL/GenBank/DDBJ whole genome shotgun (WGS) entry which is preliminary data.</text>
</comment>
<dbReference type="HAMAP" id="MF_01521">
    <property type="entry name" value="MntP_pump"/>
    <property type="match status" value="1"/>
</dbReference>
<keyword evidence="5 8" id="KW-0406">Ion transport</keyword>
<evidence type="ECO:0000256" key="2">
    <source>
        <dbReference type="ARBA" id="ARBA00022475"/>
    </source>
</evidence>
<accession>A0A6V8SQV8</accession>
<dbReference type="EMBL" id="BLZR01000001">
    <property type="protein sequence ID" value="GFP77588.1"/>
    <property type="molecule type" value="Genomic_DNA"/>
</dbReference>
<feature type="transmembrane region" description="Helical" evidence="8">
    <location>
        <begin position="41"/>
        <end position="60"/>
    </location>
</feature>
<keyword evidence="6 8" id="KW-0472">Membrane</keyword>
<evidence type="ECO:0000313" key="10">
    <source>
        <dbReference type="EMBL" id="GFP77588.1"/>
    </source>
</evidence>
<evidence type="ECO:0000256" key="4">
    <source>
        <dbReference type="ARBA" id="ARBA00022989"/>
    </source>
</evidence>
<dbReference type="GO" id="GO:0005886">
    <property type="term" value="C:plasma membrane"/>
    <property type="evidence" value="ECO:0007669"/>
    <property type="project" value="UniProtKB-SubCell"/>
</dbReference>
<comment type="subcellular location">
    <subcellularLocation>
        <location evidence="8">Cell membrane</location>
        <topology evidence="8">Multi-pass membrane protein</topology>
    </subcellularLocation>
</comment>
<feature type="transmembrane region" description="Helical" evidence="8">
    <location>
        <begin position="167"/>
        <end position="184"/>
    </location>
</feature>
<feature type="signal peptide" evidence="9">
    <location>
        <begin position="1"/>
        <end position="19"/>
    </location>
</feature>
<protein>
    <recommendedName>
        <fullName evidence="8">Putative manganese efflux pump MntP</fullName>
    </recommendedName>
</protein>
<keyword evidence="3 8" id="KW-0812">Transmembrane</keyword>
<evidence type="ECO:0000256" key="1">
    <source>
        <dbReference type="ARBA" id="ARBA00022448"/>
    </source>
</evidence>
<name>A0A6V8SQV8_9CLOT</name>
<keyword evidence="9" id="KW-0732">Signal</keyword>
<feature type="transmembrane region" description="Helical" evidence="8">
    <location>
        <begin position="110"/>
        <end position="130"/>
    </location>
</feature>
<feature type="chain" id="PRO_5027707549" description="Putative manganese efflux pump MntP" evidence="9">
    <location>
        <begin position="20"/>
        <end position="190"/>
    </location>
</feature>
<comment type="function">
    <text evidence="8">Probably functions as a manganese efflux pump.</text>
</comment>
<gene>
    <name evidence="8" type="primary">mntP</name>
    <name evidence="10" type="ORF">bsdtw1_03746</name>
</gene>
<dbReference type="InterPro" id="IPR003810">
    <property type="entry name" value="Mntp/YtaF"/>
</dbReference>
<reference evidence="10 11" key="1">
    <citation type="submission" date="2020-07" db="EMBL/GenBank/DDBJ databases">
        <title>A new beta-1,3-glucan-decomposing anaerobic bacterium isolated from anoxic soil subjected to biological soil disinfestation.</title>
        <authorList>
            <person name="Ueki A."/>
            <person name="Tonouchi A."/>
        </authorList>
    </citation>
    <scope>NUCLEOTIDE SEQUENCE [LARGE SCALE GENOMIC DNA]</scope>
    <source>
        <strain evidence="10 11">TW1</strain>
    </source>
</reference>
<sequence length="190" mass="20543">MNVLSIFLTGLALSMDAFAVSLTLGIKATNKDKKNIAMKAALYFGGFQGAMPLVGWILGINFTQYIEKFDHWVAFALLSIIGGKMILDVIKNDEDEEKEQLATTSTKEFILLAIATSIDALAVGIGFAFLKVNILEAVLAIALTTFVVCFVAVFIGKKFGELLKSKAELLGGVILVVIGTSILLEHLHIY</sequence>
<evidence type="ECO:0000313" key="11">
    <source>
        <dbReference type="Proteomes" id="UP000580568"/>
    </source>
</evidence>
<keyword evidence="2 8" id="KW-1003">Cell membrane</keyword>